<sequence length="477" mass="55381">MSEEERHFEMLFEYAPIALMEQDFSAIRQRFEALRAEGVNDLEAFLQNHPEEIDRCMGFIRVVRVNQHTLKMYGVPDRETFLSNLPHFFRDDMRRHFREELLALWQGALTWSGEGINYTLQGNPFDVLLSWRILPGAEETWQEVLVSLEDITARRNAERALEASANRLRGLFENSPISLWEEDYSQIKAIFNDLRSQGVEDLRDYLVEHPEVVTACMQKIRVLEVNRKTLELFGASSVDDLRAHVDRIFRDEMREHFARELVHLWEGELSYEAEGINYTLQGEPLYVHLHLSVYPGSEETFERVLVALEDVTSRHKAEEYLRYLGTHDVMTGLYNRAHFQDEMKRLNEHRSVPVTLLMADLDRLKLVNDTLGHDEGDKLIRCAAEVLKAAFGANDLVARIGGDEFAVLMMNAGEQDGREAIARLETLIRLNNRFYGEPRLSLSMGFSVSQPGENLELAMRRADTEMYRNKREHHHEG</sequence>
<dbReference type="SUPFAM" id="SSF55785">
    <property type="entry name" value="PYP-like sensor domain (PAS domain)"/>
    <property type="match status" value="2"/>
</dbReference>
<evidence type="ECO:0000259" key="1">
    <source>
        <dbReference type="PROSITE" id="PS50113"/>
    </source>
</evidence>
<dbReference type="PANTHER" id="PTHR44757">
    <property type="entry name" value="DIGUANYLATE CYCLASE DGCP"/>
    <property type="match status" value="1"/>
</dbReference>
<dbReference type="InterPro" id="IPR035965">
    <property type="entry name" value="PAS-like_dom_sf"/>
</dbReference>
<dbReference type="AlphaFoldDB" id="E8MYI1"/>
<dbReference type="STRING" id="926569.ANT_00920"/>
<dbReference type="PROSITE" id="PS50887">
    <property type="entry name" value="GGDEF"/>
    <property type="match status" value="1"/>
</dbReference>
<dbReference type="PANTHER" id="PTHR44757:SF2">
    <property type="entry name" value="BIOFILM ARCHITECTURE MAINTENANCE PROTEIN MBAA"/>
    <property type="match status" value="1"/>
</dbReference>
<reference evidence="3 4" key="1">
    <citation type="submission" date="2010-12" db="EMBL/GenBank/DDBJ databases">
        <title>Whole genome sequence of Anaerolinea thermophila UNI-1.</title>
        <authorList>
            <person name="Narita-Yamada S."/>
            <person name="Kishi E."/>
            <person name="Watanabe Y."/>
            <person name="Takasaki K."/>
            <person name="Ankai A."/>
            <person name="Oguchi A."/>
            <person name="Fukui S."/>
            <person name="Takahashi M."/>
            <person name="Yashiro I."/>
            <person name="Hosoyama A."/>
            <person name="Sekiguchi Y."/>
            <person name="Hanada S."/>
            <person name="Fujita N."/>
        </authorList>
    </citation>
    <scope>NUCLEOTIDE SEQUENCE [LARGE SCALE GENOMIC DNA]</scope>
    <source>
        <strain evidence="4">DSM 14523 / JCM 11388 / NBRC 100420 / UNI-1</strain>
    </source>
</reference>
<keyword evidence="4" id="KW-1185">Reference proteome</keyword>
<dbReference type="InterPro" id="IPR000700">
    <property type="entry name" value="PAS-assoc_C"/>
</dbReference>
<dbReference type="Proteomes" id="UP000008922">
    <property type="component" value="Chromosome"/>
</dbReference>
<dbReference type="HOGENOM" id="CLU_043530_0_0_0"/>
<feature type="domain" description="GGDEF" evidence="2">
    <location>
        <begin position="352"/>
        <end position="477"/>
    </location>
</feature>
<dbReference type="Gene3D" id="3.30.450.20">
    <property type="entry name" value="PAS domain"/>
    <property type="match status" value="2"/>
</dbReference>
<dbReference type="RefSeq" id="WP_013558524.1">
    <property type="nucleotide sequence ID" value="NC_014960.1"/>
</dbReference>
<dbReference type="InterPro" id="IPR052155">
    <property type="entry name" value="Biofilm_reg_signaling"/>
</dbReference>
<dbReference type="OrthoDB" id="155880at2"/>
<feature type="domain" description="PAC" evidence="1">
    <location>
        <begin position="269"/>
        <end position="323"/>
    </location>
</feature>
<dbReference type="InParanoid" id="E8MYI1"/>
<dbReference type="KEGG" id="atm:ANT_00920"/>
<accession>E8MYI1</accession>
<dbReference type="InterPro" id="IPR029787">
    <property type="entry name" value="Nucleotide_cyclase"/>
</dbReference>
<dbReference type="SUPFAM" id="SSF55073">
    <property type="entry name" value="Nucleotide cyclase"/>
    <property type="match status" value="1"/>
</dbReference>
<dbReference type="InterPro" id="IPR000014">
    <property type="entry name" value="PAS"/>
</dbReference>
<evidence type="ECO:0000259" key="2">
    <source>
        <dbReference type="PROSITE" id="PS50887"/>
    </source>
</evidence>
<dbReference type="InterPro" id="IPR000160">
    <property type="entry name" value="GGDEF_dom"/>
</dbReference>
<dbReference type="Gene3D" id="3.30.70.270">
    <property type="match status" value="1"/>
</dbReference>
<dbReference type="NCBIfam" id="TIGR00254">
    <property type="entry name" value="GGDEF"/>
    <property type="match status" value="1"/>
</dbReference>
<organism evidence="3 4">
    <name type="scientific">Anaerolinea thermophila (strain DSM 14523 / JCM 11388 / NBRC 100420 / UNI-1)</name>
    <dbReference type="NCBI Taxonomy" id="926569"/>
    <lineage>
        <taxon>Bacteria</taxon>
        <taxon>Bacillati</taxon>
        <taxon>Chloroflexota</taxon>
        <taxon>Anaerolineae</taxon>
        <taxon>Anaerolineales</taxon>
        <taxon>Anaerolineaceae</taxon>
        <taxon>Anaerolinea</taxon>
    </lineage>
</organism>
<protein>
    <submittedName>
        <fullName evidence="3">Signaling protein</fullName>
    </submittedName>
</protein>
<dbReference type="SMART" id="SM00267">
    <property type="entry name" value="GGDEF"/>
    <property type="match status" value="1"/>
</dbReference>
<dbReference type="PROSITE" id="PS50113">
    <property type="entry name" value="PAC"/>
    <property type="match status" value="1"/>
</dbReference>
<dbReference type="NCBIfam" id="TIGR00229">
    <property type="entry name" value="sensory_box"/>
    <property type="match status" value="1"/>
</dbReference>
<dbReference type="InterPro" id="IPR043128">
    <property type="entry name" value="Rev_trsase/Diguanyl_cyclase"/>
</dbReference>
<dbReference type="EMBL" id="AP012029">
    <property type="protein sequence ID" value="BAJ62126.1"/>
    <property type="molecule type" value="Genomic_DNA"/>
</dbReference>
<evidence type="ECO:0000313" key="3">
    <source>
        <dbReference type="EMBL" id="BAJ62126.1"/>
    </source>
</evidence>
<name>E8MYI1_ANATU</name>
<dbReference type="Pfam" id="PF00990">
    <property type="entry name" value="GGDEF"/>
    <property type="match status" value="1"/>
</dbReference>
<dbReference type="CDD" id="cd01949">
    <property type="entry name" value="GGDEF"/>
    <property type="match status" value="1"/>
</dbReference>
<gene>
    <name evidence="3" type="ordered locus">ANT_00920</name>
</gene>
<dbReference type="Pfam" id="PF13426">
    <property type="entry name" value="PAS_9"/>
    <property type="match status" value="2"/>
</dbReference>
<dbReference type="eggNOG" id="COG2199">
    <property type="taxonomic scope" value="Bacteria"/>
</dbReference>
<evidence type="ECO:0000313" key="4">
    <source>
        <dbReference type="Proteomes" id="UP000008922"/>
    </source>
</evidence>
<proteinExistence type="predicted"/>